<dbReference type="AlphaFoldDB" id="A0A542DA98"/>
<dbReference type="InterPro" id="IPR007561">
    <property type="entry name" value="Cell_div_SepF/SepF-rel"/>
</dbReference>
<proteinExistence type="inferred from homology"/>
<comment type="subunit">
    <text evidence="5">Homodimer. Interacts with FtsZ.</text>
</comment>
<dbReference type="InterPro" id="IPR038594">
    <property type="entry name" value="SepF-like_sf"/>
</dbReference>
<dbReference type="OrthoDB" id="3731101at2"/>
<evidence type="ECO:0000256" key="2">
    <source>
        <dbReference type="ARBA" id="ARBA00023210"/>
    </source>
</evidence>
<dbReference type="GO" id="GO:0000917">
    <property type="term" value="P:division septum assembly"/>
    <property type="evidence" value="ECO:0007669"/>
    <property type="project" value="UniProtKB-KW"/>
</dbReference>
<accession>A0A542DA98</accession>
<evidence type="ECO:0000256" key="3">
    <source>
        <dbReference type="ARBA" id="ARBA00023306"/>
    </source>
</evidence>
<feature type="compositionally biased region" description="Basic and acidic residues" evidence="6">
    <location>
        <begin position="54"/>
        <end position="77"/>
    </location>
</feature>
<organism evidence="7 8">
    <name type="scientific">Kribbella jejuensis</name>
    <dbReference type="NCBI Taxonomy" id="236068"/>
    <lineage>
        <taxon>Bacteria</taxon>
        <taxon>Bacillati</taxon>
        <taxon>Actinomycetota</taxon>
        <taxon>Actinomycetes</taxon>
        <taxon>Propionibacteriales</taxon>
        <taxon>Kribbellaceae</taxon>
        <taxon>Kribbella</taxon>
    </lineage>
</organism>
<evidence type="ECO:0000256" key="4">
    <source>
        <dbReference type="ARBA" id="ARBA00044936"/>
    </source>
</evidence>
<dbReference type="GO" id="GO:0005737">
    <property type="term" value="C:cytoplasm"/>
    <property type="evidence" value="ECO:0007669"/>
    <property type="project" value="UniProtKB-SubCell"/>
</dbReference>
<dbReference type="Pfam" id="PF04472">
    <property type="entry name" value="SepF"/>
    <property type="match status" value="1"/>
</dbReference>
<keyword evidence="3 5" id="KW-0131">Cell cycle</keyword>
<dbReference type="GO" id="GO:0043093">
    <property type="term" value="P:FtsZ-dependent cytokinesis"/>
    <property type="evidence" value="ECO:0007669"/>
    <property type="project" value="UniProtKB-UniRule"/>
</dbReference>
<keyword evidence="5" id="KW-0963">Cytoplasm</keyword>
<dbReference type="HAMAP" id="MF_01197">
    <property type="entry name" value="SepF"/>
    <property type="match status" value="1"/>
</dbReference>
<keyword evidence="2 5" id="KW-0717">Septation</keyword>
<evidence type="ECO:0000313" key="7">
    <source>
        <dbReference type="EMBL" id="TQI99986.1"/>
    </source>
</evidence>
<dbReference type="InterPro" id="IPR023052">
    <property type="entry name" value="Cell_div_SepF"/>
</dbReference>
<dbReference type="PANTHER" id="PTHR35798:SF1">
    <property type="entry name" value="CELL DIVISION PROTEIN SEPF"/>
    <property type="match status" value="1"/>
</dbReference>
<reference evidence="7 8" key="1">
    <citation type="submission" date="2019-06" db="EMBL/GenBank/DDBJ databases">
        <title>Sequencing the genomes of 1000 actinobacteria strains.</title>
        <authorList>
            <person name="Klenk H.-P."/>
        </authorList>
    </citation>
    <scope>NUCLEOTIDE SEQUENCE [LARGE SCALE GENOMIC DNA]</scope>
    <source>
        <strain evidence="7 8">DSM 17305</strain>
    </source>
</reference>
<feature type="compositionally biased region" description="Basic and acidic residues" evidence="6">
    <location>
        <begin position="17"/>
        <end position="27"/>
    </location>
</feature>
<evidence type="ECO:0000313" key="8">
    <source>
        <dbReference type="Proteomes" id="UP000316298"/>
    </source>
</evidence>
<sequence>MSGALRKMGVYLGLVEDGERYNARYDDTYDDEYDEYDEDVDGDAQETEPVPAGRENREAREHREERQDRSERSDRADLGGATVSKFPDRRGVAPSPEVTELARITTVHPRSYNEARVIGEHFRDGTPVIMNLTEMDHADAKRLVDFAAGLIFCCRGSIERITTKVFLVCPPNVTVAAEEKEKIAADGFYNQS</sequence>
<name>A0A542DA98_9ACTN</name>
<feature type="compositionally biased region" description="Acidic residues" evidence="6">
    <location>
        <begin position="28"/>
        <end position="46"/>
    </location>
</feature>
<dbReference type="Gene3D" id="3.30.110.150">
    <property type="entry name" value="SepF-like protein"/>
    <property type="match status" value="1"/>
</dbReference>
<evidence type="ECO:0000256" key="5">
    <source>
        <dbReference type="HAMAP-Rule" id="MF_01197"/>
    </source>
</evidence>
<keyword evidence="8" id="KW-1185">Reference proteome</keyword>
<evidence type="ECO:0000256" key="6">
    <source>
        <dbReference type="SAM" id="MobiDB-lite"/>
    </source>
</evidence>
<dbReference type="PANTHER" id="PTHR35798">
    <property type="entry name" value="CELL DIVISION PROTEIN SEPF"/>
    <property type="match status" value="1"/>
</dbReference>
<comment type="similarity">
    <text evidence="5">Belongs to the SepF family.</text>
</comment>
<keyword evidence="1 5" id="KW-0132">Cell division</keyword>
<protein>
    <recommendedName>
        <fullName evidence="5">Cell division protein SepF</fullName>
    </recommendedName>
</protein>
<dbReference type="Proteomes" id="UP000316298">
    <property type="component" value="Unassembled WGS sequence"/>
</dbReference>
<comment type="caution">
    <text evidence="7">The sequence shown here is derived from an EMBL/GenBank/DDBJ whole genome shotgun (WGS) entry which is preliminary data.</text>
</comment>
<dbReference type="RefSeq" id="WP_141862401.1">
    <property type="nucleotide sequence ID" value="NZ_BAAAKA010000006.1"/>
</dbReference>
<comment type="subcellular location">
    <subcellularLocation>
        <location evidence="5">Cytoplasm</location>
    </subcellularLocation>
    <text evidence="5">Localizes to the division site, in a FtsZ-dependent manner.</text>
</comment>
<evidence type="ECO:0000256" key="1">
    <source>
        <dbReference type="ARBA" id="ARBA00022618"/>
    </source>
</evidence>
<feature type="region of interest" description="Disordered" evidence="6">
    <location>
        <begin position="17"/>
        <end position="95"/>
    </location>
</feature>
<gene>
    <name evidence="5" type="primary">sepF</name>
    <name evidence="7" type="ORF">FB475_6978</name>
</gene>
<dbReference type="EMBL" id="VFMM01000004">
    <property type="protein sequence ID" value="TQI99986.1"/>
    <property type="molecule type" value="Genomic_DNA"/>
</dbReference>
<comment type="function">
    <text evidence="4 5">Cell division protein that is part of the divisome complex and is recruited early to the Z-ring. Probably stimulates Z-ring formation, perhaps through the cross-linking of FtsZ protofilaments. Its function overlaps with FtsA.</text>
</comment>